<feature type="region of interest" description="Disordered" evidence="1">
    <location>
        <begin position="1"/>
        <end position="52"/>
    </location>
</feature>
<proteinExistence type="predicted"/>
<feature type="domain" description="Right handed beta helix" evidence="2">
    <location>
        <begin position="520"/>
        <end position="657"/>
    </location>
</feature>
<accession>A0ABR6E508</accession>
<sequence length="695" mass="68330">STAQEVYAQSQNCNGVASPGGSGGDERIECDGSSGKKTLEGARTINMGKEPGEPAVKVYGGADITISSEPLKITGDGGNSSPAIKVESGGKLRVMNVTATNVYKGIEAEDGGSVTVLQGSIGVRENGGAVIEVNGGKVTLMDGVTVNSVGNNGVGMVFKGSGKSTVMLGGTSFKNVKTGIEFNGGGKSTVMGSGEVTINLADGGKGITMDRQGWGEVTNMTFKGSGGKGVEVTLGEMTLKDVNISKVGMGAKVTSGTLKVTGGEIEGNGSGTGVSMMGRGDGGKVTLNGEVRISQFATGVNVGGTGKFEMTGGSITGNGRGTGVEVNVTDGKAELMDVRITGFGTGARVTSGTFKMTGGMITGLGSVGVGSYGVEVRGGKAELMGNATIMVTGGGTMGVMVEKGEFKMTGGEITGSGRDGYGVSMTDGNVTLEGVEITGVTTGVKVTKGTFKMTKGEITGSGRDGVGVSVTGGTVTLEGGVKITGGGSGGGSMGVVKVEGGTFEMTKGEITVRGSVGSYGVYMMGGNVTLDGVKIRGGGSGGIHAVGSGTVRLTDVTMTGFTTGVNAGGNLTMIGGSITGNGSGTGVTGSGTMVLERVTITGFTTGVSAEDNLTMIGGSITGNGKGGYGVKGGGTMRLENVTISKVQTGVEVEKGKSLMMTGGMITGLGRGGVGVSMTGGTVTLEGGVTITGFTT</sequence>
<comment type="caution">
    <text evidence="3">The sequence shown here is derived from an EMBL/GenBank/DDBJ whole genome shotgun (WGS) entry which is preliminary data.</text>
</comment>
<feature type="non-terminal residue" evidence="3">
    <location>
        <position position="1"/>
    </location>
</feature>
<evidence type="ECO:0000313" key="4">
    <source>
        <dbReference type="Proteomes" id="UP000548119"/>
    </source>
</evidence>
<name>A0ABR6E508_9HYPH</name>
<dbReference type="InterPro" id="IPR039448">
    <property type="entry name" value="Beta_helix"/>
</dbReference>
<dbReference type="EMBL" id="JACJIR010000025">
    <property type="protein sequence ID" value="MBA9083544.1"/>
    <property type="molecule type" value="Genomic_DNA"/>
</dbReference>
<dbReference type="InterPro" id="IPR011050">
    <property type="entry name" value="Pectin_lyase_fold/virulence"/>
</dbReference>
<feature type="compositionally biased region" description="Polar residues" evidence="1">
    <location>
        <begin position="1"/>
        <end position="15"/>
    </location>
</feature>
<dbReference type="InterPro" id="IPR012332">
    <property type="entry name" value="Autotransporter_pectin_lyase_C"/>
</dbReference>
<evidence type="ECO:0000313" key="3">
    <source>
        <dbReference type="EMBL" id="MBA9083544.1"/>
    </source>
</evidence>
<dbReference type="RefSeq" id="WP_182480443.1">
    <property type="nucleotide sequence ID" value="NZ_CAWPNC010000025.1"/>
</dbReference>
<dbReference type="InterPro" id="IPR006626">
    <property type="entry name" value="PbH1"/>
</dbReference>
<feature type="non-terminal residue" evidence="3">
    <location>
        <position position="695"/>
    </location>
</feature>
<protein>
    <recommendedName>
        <fullName evidence="2">Right handed beta helix domain-containing protein</fullName>
    </recommendedName>
</protein>
<dbReference type="Pfam" id="PF13229">
    <property type="entry name" value="Beta_helix"/>
    <property type="match status" value="1"/>
</dbReference>
<dbReference type="Gene3D" id="2.160.20.10">
    <property type="entry name" value="Single-stranded right-handed beta-helix, Pectin lyase-like"/>
    <property type="match status" value="1"/>
</dbReference>
<dbReference type="Gene3D" id="2.160.20.20">
    <property type="match status" value="1"/>
</dbReference>
<dbReference type="InterPro" id="IPR012334">
    <property type="entry name" value="Pectin_lyas_fold"/>
</dbReference>
<evidence type="ECO:0000259" key="2">
    <source>
        <dbReference type="Pfam" id="PF13229"/>
    </source>
</evidence>
<dbReference type="Proteomes" id="UP000548119">
    <property type="component" value="Unassembled WGS sequence"/>
</dbReference>
<dbReference type="SMART" id="SM00710">
    <property type="entry name" value="PbH1"/>
    <property type="match status" value="8"/>
</dbReference>
<gene>
    <name evidence="3" type="ORF">GGR10_001416</name>
</gene>
<evidence type="ECO:0000256" key="1">
    <source>
        <dbReference type="SAM" id="MobiDB-lite"/>
    </source>
</evidence>
<reference evidence="3 4" key="1">
    <citation type="submission" date="2020-08" db="EMBL/GenBank/DDBJ databases">
        <title>Genomic Encyclopedia of Type Strains, Phase IV (KMG-IV): sequencing the most valuable type-strain genomes for metagenomic binning, comparative biology and taxonomic classification.</title>
        <authorList>
            <person name="Goeker M."/>
        </authorList>
    </citation>
    <scope>NUCLEOTIDE SEQUENCE [LARGE SCALE GENOMIC DNA]</scope>
    <source>
        <strain evidence="3 4">DSM 21431</strain>
    </source>
</reference>
<organism evidence="3 4">
    <name type="scientific">Bartonella chomelii</name>
    <dbReference type="NCBI Taxonomy" id="236402"/>
    <lineage>
        <taxon>Bacteria</taxon>
        <taxon>Pseudomonadati</taxon>
        <taxon>Pseudomonadota</taxon>
        <taxon>Alphaproteobacteria</taxon>
        <taxon>Hyphomicrobiales</taxon>
        <taxon>Bartonellaceae</taxon>
        <taxon>Bartonella</taxon>
    </lineage>
</organism>
<dbReference type="SUPFAM" id="SSF51126">
    <property type="entry name" value="Pectin lyase-like"/>
    <property type="match status" value="2"/>
</dbReference>
<keyword evidence="4" id="KW-1185">Reference proteome</keyword>